<keyword evidence="1" id="KW-0285">Flavoprotein</keyword>
<keyword evidence="4" id="KW-1185">Reference proteome</keyword>
<accession>A0A8H5MQJ3</accession>
<feature type="domain" description="NADH:flavin oxidoreductase/NADH oxidase N-terminal" evidence="2">
    <location>
        <begin position="6"/>
        <end position="337"/>
    </location>
</feature>
<dbReference type="InterPro" id="IPR001155">
    <property type="entry name" value="OxRdtase_FMN_N"/>
</dbReference>
<dbReference type="Pfam" id="PF00724">
    <property type="entry name" value="Oxidored_FMN"/>
    <property type="match status" value="1"/>
</dbReference>
<dbReference type="SUPFAM" id="SSF51395">
    <property type="entry name" value="FMN-linked oxidoreductases"/>
    <property type="match status" value="1"/>
</dbReference>
<proteinExistence type="predicted"/>
<dbReference type="Proteomes" id="UP000582016">
    <property type="component" value="Unassembled WGS sequence"/>
</dbReference>
<evidence type="ECO:0000313" key="3">
    <source>
        <dbReference type="EMBL" id="KAF5537699.1"/>
    </source>
</evidence>
<protein>
    <submittedName>
        <fullName evidence="3">NADPH2 dehydrogenase chain OYE2</fullName>
    </submittedName>
</protein>
<dbReference type="GO" id="GO:0003959">
    <property type="term" value="F:NADPH dehydrogenase activity"/>
    <property type="evidence" value="ECO:0007669"/>
    <property type="project" value="TreeGrafter"/>
</dbReference>
<comment type="caution">
    <text evidence="3">The sequence shown here is derived from an EMBL/GenBank/DDBJ whole genome shotgun (WGS) entry which is preliminary data.</text>
</comment>
<dbReference type="PANTHER" id="PTHR22893">
    <property type="entry name" value="NADH OXIDOREDUCTASE-RELATED"/>
    <property type="match status" value="1"/>
</dbReference>
<dbReference type="Gene3D" id="3.20.20.70">
    <property type="entry name" value="Aldolase class I"/>
    <property type="match status" value="2"/>
</dbReference>
<dbReference type="EMBL" id="JAAOAQ010000669">
    <property type="protein sequence ID" value="KAF5537699.1"/>
    <property type="molecule type" value="Genomic_DNA"/>
</dbReference>
<reference evidence="3 4" key="1">
    <citation type="submission" date="2020-05" db="EMBL/GenBank/DDBJ databases">
        <title>Identification and distribution of gene clusters putatively required for synthesis of sphingolipid metabolism inhibitors in phylogenetically diverse species of the filamentous fungus Fusarium.</title>
        <authorList>
            <person name="Kim H.-S."/>
            <person name="Busman M."/>
            <person name="Brown D.W."/>
            <person name="Divon H."/>
            <person name="Uhlig S."/>
            <person name="Proctor R.H."/>
        </authorList>
    </citation>
    <scope>NUCLEOTIDE SEQUENCE [LARGE SCALE GENOMIC DNA]</scope>
    <source>
        <strain evidence="3 4">NRRL 13617</strain>
    </source>
</reference>
<gene>
    <name evidence="3" type="ORF">FPHYL_12700</name>
</gene>
<dbReference type="OrthoDB" id="276546at2759"/>
<name>A0A8H5MQJ3_9HYPO</name>
<dbReference type="InterPro" id="IPR045247">
    <property type="entry name" value="Oye-like"/>
</dbReference>
<dbReference type="AlphaFoldDB" id="A0A8H5MQJ3"/>
<dbReference type="CDD" id="cd02933">
    <property type="entry name" value="OYE_like_FMN"/>
    <property type="match status" value="1"/>
</dbReference>
<organism evidence="3 4">
    <name type="scientific">Fusarium phyllophilum</name>
    <dbReference type="NCBI Taxonomy" id="47803"/>
    <lineage>
        <taxon>Eukaryota</taxon>
        <taxon>Fungi</taxon>
        <taxon>Dikarya</taxon>
        <taxon>Ascomycota</taxon>
        <taxon>Pezizomycotina</taxon>
        <taxon>Sordariomycetes</taxon>
        <taxon>Hypocreomycetidae</taxon>
        <taxon>Hypocreales</taxon>
        <taxon>Nectriaceae</taxon>
        <taxon>Fusarium</taxon>
        <taxon>Fusarium fujikuroi species complex</taxon>
    </lineage>
</organism>
<evidence type="ECO:0000313" key="4">
    <source>
        <dbReference type="Proteomes" id="UP000582016"/>
    </source>
</evidence>
<dbReference type="GO" id="GO:0010181">
    <property type="term" value="F:FMN binding"/>
    <property type="evidence" value="ECO:0007669"/>
    <property type="project" value="InterPro"/>
</dbReference>
<evidence type="ECO:0000256" key="1">
    <source>
        <dbReference type="ARBA" id="ARBA00022630"/>
    </source>
</evidence>
<dbReference type="InterPro" id="IPR013785">
    <property type="entry name" value="Aldolase_TIM"/>
</dbReference>
<sequence>MSTESKLWQPLKLGNTTLSHRIALAPLTRFRNDDDHLPLDLMIKYYADRASTPGTLVISEATGVSKTGEAAPNLPGITSSEQIEGWRQIYNAVHAKGSYMFQQLWDLGRAGDPDYLKKRGFKYSSSSAVQMEGKSVKPEAARNVVDAGGDGVEIHGAHGYLIDQFISESINKRTDKWGGSVENRARFLLEVIKATVEEIGAERTALRLSPFATFQAAFTANTWDQFGYIFSELKKAGYKLAYVSLVEPRGNPAILDAAPKDLGSDKVSPFGDRKQSLEYFLEMWDNQSPVIVGGGYIPDNVYDAVDGSYKKWDVVVAFGRWFISNPDLVFRLKYGVALTPYQRDTFYAPKTDKGYNDYTFSQRYLEATKA</sequence>
<dbReference type="PANTHER" id="PTHR22893:SF91">
    <property type="entry name" value="NADPH DEHYDROGENASE 2-RELATED"/>
    <property type="match status" value="1"/>
</dbReference>
<evidence type="ECO:0000259" key="2">
    <source>
        <dbReference type="Pfam" id="PF00724"/>
    </source>
</evidence>